<evidence type="ECO:0000313" key="3">
    <source>
        <dbReference type="Proteomes" id="UP001068021"/>
    </source>
</evidence>
<organism evidence="2">
    <name type="scientific">Methanobacterium veterum</name>
    <dbReference type="NCBI Taxonomy" id="408577"/>
    <lineage>
        <taxon>Archaea</taxon>
        <taxon>Methanobacteriati</taxon>
        <taxon>Methanobacteriota</taxon>
        <taxon>Methanomada group</taxon>
        <taxon>Methanobacteria</taxon>
        <taxon>Methanobacteriales</taxon>
        <taxon>Methanobacteriaceae</taxon>
        <taxon>Methanobacterium</taxon>
    </lineage>
</organism>
<sequence length="254" mass="29587">MLYPMYITVCNILLNKHLAGGIEIAKKQQIFAVRIKSDKVKRDFSKFVQAKKEVDYTTGGKELENAIYEYMAKEGFDLETGKFIDFDDEDEEELMHNPKHTHIDPKIVKHIDIAEKRKSKIQETEEEPVNIENVEEEAISALNVNTEQTMFLKVKGPSNEQLYTYAFCKVFENMSEVHYEQIEQLSIPFFKSKDNRAVKNKPNILIGNQCIIRTNKNNYKTLPSGMQQYITENSYLEEILKEKVNMDFLEALKP</sequence>
<dbReference type="AlphaFoldDB" id="A0A9E5A763"/>
<keyword evidence="3" id="KW-1185">Reference proteome</keyword>
<dbReference type="EMBL" id="JAPVES010000030">
    <property type="protein sequence ID" value="MCZ3372653.1"/>
    <property type="molecule type" value="Genomic_DNA"/>
</dbReference>
<comment type="caution">
    <text evidence="2">The sequence shown here is derived from an EMBL/GenBank/DDBJ whole genome shotgun (WGS) entry which is preliminary data.</text>
</comment>
<evidence type="ECO:0000313" key="1">
    <source>
        <dbReference type="EMBL" id="MCZ3364898.1"/>
    </source>
</evidence>
<protein>
    <submittedName>
        <fullName evidence="2">Uncharacterized protein</fullName>
    </submittedName>
</protein>
<dbReference type="Proteomes" id="UP001068021">
    <property type="component" value="Unassembled WGS sequence"/>
</dbReference>
<gene>
    <name evidence="2" type="ORF">O3H35_08395</name>
    <name evidence="1" type="ORF">O3H54_03275</name>
</gene>
<dbReference type="RefSeq" id="WP_048080205.1">
    <property type="nucleotide sequence ID" value="NZ_JAPVER010000018.1"/>
</dbReference>
<dbReference type="Proteomes" id="UP001074446">
    <property type="component" value="Unassembled WGS sequence"/>
</dbReference>
<evidence type="ECO:0000313" key="2">
    <source>
        <dbReference type="EMBL" id="MCZ3372653.1"/>
    </source>
</evidence>
<reference evidence="2" key="1">
    <citation type="submission" date="2022-12" db="EMBL/GenBank/DDBJ databases">
        <title>Reclassification of two methanogenic archaea species isolated from the Kolyma lowland permafrost.</title>
        <authorList>
            <person name="Trubitsyn V.E."/>
            <person name="Rivkina E.M."/>
            <person name="Shcherbakova V.A."/>
        </authorList>
    </citation>
    <scope>NUCLEOTIDE SEQUENCE</scope>
    <source>
        <strain evidence="1">M2</strain>
        <strain evidence="2">MK4</strain>
    </source>
</reference>
<proteinExistence type="predicted"/>
<dbReference type="EMBL" id="JAPVER010000018">
    <property type="protein sequence ID" value="MCZ3364898.1"/>
    <property type="molecule type" value="Genomic_DNA"/>
</dbReference>
<accession>A0A9E5A763</accession>
<name>A0A9E5A763_9EURY</name>